<evidence type="ECO:0000256" key="1">
    <source>
        <dbReference type="SAM" id="Phobius"/>
    </source>
</evidence>
<protein>
    <submittedName>
        <fullName evidence="2">Uncharacterized protein</fullName>
    </submittedName>
</protein>
<feature type="transmembrane region" description="Helical" evidence="1">
    <location>
        <begin position="304"/>
        <end position="327"/>
    </location>
</feature>
<evidence type="ECO:0000313" key="2">
    <source>
        <dbReference type="EMBL" id="CAE8710331.1"/>
    </source>
</evidence>
<keyword evidence="1" id="KW-0472">Membrane</keyword>
<keyword evidence="1" id="KW-1133">Transmembrane helix</keyword>
<gene>
    <name evidence="2" type="ORF">PGLA2088_LOCUS35893</name>
</gene>
<proteinExistence type="predicted"/>
<evidence type="ECO:0000313" key="3">
    <source>
        <dbReference type="Proteomes" id="UP000626109"/>
    </source>
</evidence>
<dbReference type="EMBL" id="CAJNNW010031974">
    <property type="protein sequence ID" value="CAE8710331.1"/>
    <property type="molecule type" value="Genomic_DNA"/>
</dbReference>
<dbReference type="Proteomes" id="UP000626109">
    <property type="component" value="Unassembled WGS sequence"/>
</dbReference>
<keyword evidence="1" id="KW-0812">Transmembrane</keyword>
<comment type="caution">
    <text evidence="2">The sequence shown here is derived from an EMBL/GenBank/DDBJ whole genome shotgun (WGS) entry which is preliminary data.</text>
</comment>
<reference evidence="2" key="1">
    <citation type="submission" date="2021-02" db="EMBL/GenBank/DDBJ databases">
        <authorList>
            <person name="Dougan E. K."/>
            <person name="Rhodes N."/>
            <person name="Thang M."/>
            <person name="Chan C."/>
        </authorList>
    </citation>
    <scope>NUCLEOTIDE SEQUENCE</scope>
</reference>
<name>A0A813KRX5_POLGL</name>
<accession>A0A813KRX5</accession>
<dbReference type="AlphaFoldDB" id="A0A813KRX5"/>
<organism evidence="2 3">
    <name type="scientific">Polarella glacialis</name>
    <name type="common">Dinoflagellate</name>
    <dbReference type="NCBI Taxonomy" id="89957"/>
    <lineage>
        <taxon>Eukaryota</taxon>
        <taxon>Sar</taxon>
        <taxon>Alveolata</taxon>
        <taxon>Dinophyceae</taxon>
        <taxon>Suessiales</taxon>
        <taxon>Suessiaceae</taxon>
        <taxon>Polarella</taxon>
    </lineage>
</organism>
<sequence>MKRSKLMGEPLDVSVGLTSVTLGVTKSWREGEARLGVSRDFLKSGYFACTICCKSFGVFGVATHEVDISIIIQAELFGGSSFVALRFSVFLAAKRKACRAFFSWGFYHPSSGSSILCLLEVFLKGNERTHSFKHLSVDEVLVFLKMKRSKLMDEPLFSWGKDRAKLFMSREDVSTFFSIPWGNPYFRIAGAKFCSNAKPESEIEEVFFSDCLYPFFIFRFIVKLEGYDIDYRGRKSGRRPRKGIVHDAGHVLMSFLIQDNIIECRRRVRRCLVSKVFEKDGEFSLSSFDESRVLLSLLLLVKEVLMRSGAFIGAAVAYVIFIVGGVFDDDVASPGSKVRVVTTEVSIEERTIPSAGVSISTLRYFELKMIGWVGIVRENFSSYFDPEVT</sequence>